<proteinExistence type="predicted"/>
<feature type="domain" description="Histidine kinase" evidence="9">
    <location>
        <begin position="92"/>
        <end position="296"/>
    </location>
</feature>
<dbReference type="PANTHER" id="PTHR45453:SF1">
    <property type="entry name" value="PHOSPHATE REGULON SENSOR PROTEIN PHOR"/>
    <property type="match status" value="1"/>
</dbReference>
<evidence type="ECO:0000256" key="3">
    <source>
        <dbReference type="ARBA" id="ARBA00012438"/>
    </source>
</evidence>
<evidence type="ECO:0000313" key="11">
    <source>
        <dbReference type="Proteomes" id="UP001065549"/>
    </source>
</evidence>
<keyword evidence="8" id="KW-0472">Membrane</keyword>
<evidence type="ECO:0000256" key="2">
    <source>
        <dbReference type="ARBA" id="ARBA00004370"/>
    </source>
</evidence>
<dbReference type="CDD" id="cd00082">
    <property type="entry name" value="HisKA"/>
    <property type="match status" value="1"/>
</dbReference>
<dbReference type="Gene3D" id="1.10.287.130">
    <property type="match status" value="1"/>
</dbReference>
<dbReference type="EC" id="2.7.13.3" evidence="3"/>
<evidence type="ECO:0000313" key="10">
    <source>
        <dbReference type="EMBL" id="MCU7380765.1"/>
    </source>
</evidence>
<dbReference type="SUPFAM" id="SSF47384">
    <property type="entry name" value="Homodimeric domain of signal transducing histidine kinase"/>
    <property type="match status" value="1"/>
</dbReference>
<sequence length="296" mass="33642">MELWLWALIGLLALIILCLVIKIYLLRKSAKEIREAFADRLMTETNTLIDLSSRDKALRQLADSMNDQLRQLRKDRLRFQQGDLELKEAITNISHDLRTPLTAICGYLELLKREETTDAAARYLDVIENRTQVLKQLTEELFRYSIAASAFDDMACEEIALNDVLEESVSVYYAALKGCQICPQISMPKQKVRRTLNKNALSRIFGNIVSNAIKYSNGDLQIVLQETGELVFSNHASALDEIQVGKMFDRFYTVETANKSTGLGLAIAKMLTEQMNGSIRAVYQDNILSIFIFFPK</sequence>
<dbReference type="InterPro" id="IPR003594">
    <property type="entry name" value="HATPase_dom"/>
</dbReference>
<dbReference type="EMBL" id="JAOSHN010000013">
    <property type="protein sequence ID" value="MCU7380765.1"/>
    <property type="molecule type" value="Genomic_DNA"/>
</dbReference>
<dbReference type="InterPro" id="IPR036097">
    <property type="entry name" value="HisK_dim/P_sf"/>
</dbReference>
<dbReference type="InterPro" id="IPR050351">
    <property type="entry name" value="BphY/WalK/GraS-like"/>
</dbReference>
<keyword evidence="8" id="KW-1133">Transmembrane helix</keyword>
<keyword evidence="8" id="KW-0812">Transmembrane</keyword>
<dbReference type="SUPFAM" id="SSF55874">
    <property type="entry name" value="ATPase domain of HSP90 chaperone/DNA topoisomerase II/histidine kinase"/>
    <property type="match status" value="1"/>
</dbReference>
<keyword evidence="11" id="KW-1185">Reference proteome</keyword>
<dbReference type="RefSeq" id="WP_253019405.1">
    <property type="nucleotide sequence ID" value="NZ_JAOSHN010000013.1"/>
</dbReference>
<dbReference type="GO" id="GO:0000155">
    <property type="term" value="F:phosphorelay sensor kinase activity"/>
    <property type="evidence" value="ECO:0007669"/>
    <property type="project" value="InterPro"/>
</dbReference>
<keyword evidence="6 10" id="KW-0418">Kinase</keyword>
<keyword evidence="7" id="KW-0902">Two-component regulatory system</keyword>
<keyword evidence="5" id="KW-0808">Transferase</keyword>
<dbReference type="PROSITE" id="PS50109">
    <property type="entry name" value="HIS_KIN"/>
    <property type="match status" value="1"/>
</dbReference>
<feature type="transmembrane region" description="Helical" evidence="8">
    <location>
        <begin position="6"/>
        <end position="25"/>
    </location>
</feature>
<dbReference type="Pfam" id="PF00512">
    <property type="entry name" value="HisKA"/>
    <property type="match status" value="1"/>
</dbReference>
<comment type="catalytic activity">
    <reaction evidence="1">
        <text>ATP + protein L-histidine = ADP + protein N-phospho-L-histidine.</text>
        <dbReference type="EC" id="2.7.13.3"/>
    </reaction>
</comment>
<dbReference type="SMART" id="SM00388">
    <property type="entry name" value="HisKA"/>
    <property type="match status" value="1"/>
</dbReference>
<evidence type="ECO:0000256" key="5">
    <source>
        <dbReference type="ARBA" id="ARBA00022679"/>
    </source>
</evidence>
<dbReference type="PANTHER" id="PTHR45453">
    <property type="entry name" value="PHOSPHATE REGULON SENSOR PROTEIN PHOR"/>
    <property type="match status" value="1"/>
</dbReference>
<dbReference type="GO" id="GO:0005886">
    <property type="term" value="C:plasma membrane"/>
    <property type="evidence" value="ECO:0007669"/>
    <property type="project" value="TreeGrafter"/>
</dbReference>
<protein>
    <recommendedName>
        <fullName evidence="3">histidine kinase</fullName>
        <ecNumber evidence="3">2.7.13.3</ecNumber>
    </recommendedName>
</protein>
<evidence type="ECO:0000256" key="4">
    <source>
        <dbReference type="ARBA" id="ARBA00022553"/>
    </source>
</evidence>
<dbReference type="Proteomes" id="UP001065549">
    <property type="component" value="Unassembled WGS sequence"/>
</dbReference>
<keyword evidence="4" id="KW-0597">Phosphoprotein</keyword>
<dbReference type="SMART" id="SM00387">
    <property type="entry name" value="HATPase_c"/>
    <property type="match status" value="1"/>
</dbReference>
<dbReference type="InterPro" id="IPR036890">
    <property type="entry name" value="HATPase_C_sf"/>
</dbReference>
<accession>A0A9J6QZA1</accession>
<dbReference type="InterPro" id="IPR003661">
    <property type="entry name" value="HisK_dim/P_dom"/>
</dbReference>
<evidence type="ECO:0000259" key="9">
    <source>
        <dbReference type="PROSITE" id="PS50109"/>
    </source>
</evidence>
<dbReference type="AlphaFoldDB" id="A0A9J6QZA1"/>
<evidence type="ECO:0000256" key="6">
    <source>
        <dbReference type="ARBA" id="ARBA00022777"/>
    </source>
</evidence>
<dbReference type="Gene3D" id="3.30.565.10">
    <property type="entry name" value="Histidine kinase-like ATPase, C-terminal domain"/>
    <property type="match status" value="1"/>
</dbReference>
<organism evidence="10 11">
    <name type="scientific">Hominibacterium faecale</name>
    <dbReference type="NCBI Taxonomy" id="2839743"/>
    <lineage>
        <taxon>Bacteria</taxon>
        <taxon>Bacillati</taxon>
        <taxon>Bacillota</taxon>
        <taxon>Clostridia</taxon>
        <taxon>Peptostreptococcales</taxon>
        <taxon>Anaerovoracaceae</taxon>
        <taxon>Hominibacterium</taxon>
    </lineage>
</organism>
<comment type="subcellular location">
    <subcellularLocation>
        <location evidence="2">Membrane</location>
    </subcellularLocation>
</comment>
<comment type="caution">
    <text evidence="10">The sequence shown here is derived from an EMBL/GenBank/DDBJ whole genome shotgun (WGS) entry which is preliminary data.</text>
</comment>
<dbReference type="GO" id="GO:0016036">
    <property type="term" value="P:cellular response to phosphate starvation"/>
    <property type="evidence" value="ECO:0007669"/>
    <property type="project" value="TreeGrafter"/>
</dbReference>
<evidence type="ECO:0000256" key="7">
    <source>
        <dbReference type="ARBA" id="ARBA00023012"/>
    </source>
</evidence>
<dbReference type="GO" id="GO:0004721">
    <property type="term" value="F:phosphoprotein phosphatase activity"/>
    <property type="evidence" value="ECO:0007669"/>
    <property type="project" value="TreeGrafter"/>
</dbReference>
<gene>
    <name evidence="10" type="ORF">OBO34_20840</name>
</gene>
<evidence type="ECO:0000256" key="1">
    <source>
        <dbReference type="ARBA" id="ARBA00000085"/>
    </source>
</evidence>
<reference evidence="10" key="1">
    <citation type="submission" date="2022-09" db="EMBL/GenBank/DDBJ databases">
        <title>Culturomic study of gut microbiota in children with autism spectrum disorder.</title>
        <authorList>
            <person name="Efimov B.A."/>
            <person name="Chaplin A.V."/>
            <person name="Sokolova S.R."/>
            <person name="Pikina A.P."/>
            <person name="Korzhanova M."/>
            <person name="Belova V."/>
            <person name="Korostin D."/>
        </authorList>
    </citation>
    <scope>NUCLEOTIDE SEQUENCE</scope>
    <source>
        <strain evidence="10">ASD5510</strain>
    </source>
</reference>
<dbReference type="InterPro" id="IPR005467">
    <property type="entry name" value="His_kinase_dom"/>
</dbReference>
<evidence type="ECO:0000256" key="8">
    <source>
        <dbReference type="SAM" id="Phobius"/>
    </source>
</evidence>
<dbReference type="Pfam" id="PF02518">
    <property type="entry name" value="HATPase_c"/>
    <property type="match status" value="1"/>
</dbReference>
<name>A0A9J6QZA1_9FIRM</name>